<protein>
    <submittedName>
        <fullName evidence="1">Uncharacterized protein</fullName>
    </submittedName>
</protein>
<sequence>MEGNQQMLEEMSVLAIEVSETQRETIRQLFAHNDWEFNDVPIEENRSNSQALQDTEESDPHLEEYVINQDQEAEECQHCLCRPCITLETNRHLWWLVECE</sequence>
<proteinExistence type="predicted"/>
<evidence type="ECO:0000313" key="1">
    <source>
        <dbReference type="EMBL" id="EKC32598.1"/>
    </source>
</evidence>
<organism evidence="1">
    <name type="scientific">Magallana gigas</name>
    <name type="common">Pacific oyster</name>
    <name type="synonym">Crassostrea gigas</name>
    <dbReference type="NCBI Taxonomy" id="29159"/>
    <lineage>
        <taxon>Eukaryota</taxon>
        <taxon>Metazoa</taxon>
        <taxon>Spiralia</taxon>
        <taxon>Lophotrochozoa</taxon>
        <taxon>Mollusca</taxon>
        <taxon>Bivalvia</taxon>
        <taxon>Autobranchia</taxon>
        <taxon>Pteriomorphia</taxon>
        <taxon>Ostreida</taxon>
        <taxon>Ostreoidea</taxon>
        <taxon>Ostreidae</taxon>
        <taxon>Magallana</taxon>
    </lineage>
</organism>
<accession>K1QFG3</accession>
<dbReference type="HOGENOM" id="CLU_2308748_0_0_1"/>
<dbReference type="AlphaFoldDB" id="K1QFG3"/>
<gene>
    <name evidence="1" type="ORF">CGI_10002495</name>
</gene>
<name>K1QFG3_MAGGI</name>
<dbReference type="EMBL" id="JH816379">
    <property type="protein sequence ID" value="EKC32598.1"/>
    <property type="molecule type" value="Genomic_DNA"/>
</dbReference>
<reference evidence="1" key="1">
    <citation type="journal article" date="2012" name="Nature">
        <title>The oyster genome reveals stress adaptation and complexity of shell formation.</title>
        <authorList>
            <person name="Zhang G."/>
            <person name="Fang X."/>
            <person name="Guo X."/>
            <person name="Li L."/>
            <person name="Luo R."/>
            <person name="Xu F."/>
            <person name="Yang P."/>
            <person name="Zhang L."/>
            <person name="Wang X."/>
            <person name="Qi H."/>
            <person name="Xiong Z."/>
            <person name="Que H."/>
            <person name="Xie Y."/>
            <person name="Holland P.W."/>
            <person name="Paps J."/>
            <person name="Zhu Y."/>
            <person name="Wu F."/>
            <person name="Chen Y."/>
            <person name="Wang J."/>
            <person name="Peng C."/>
            <person name="Meng J."/>
            <person name="Yang L."/>
            <person name="Liu J."/>
            <person name="Wen B."/>
            <person name="Zhang N."/>
            <person name="Huang Z."/>
            <person name="Zhu Q."/>
            <person name="Feng Y."/>
            <person name="Mount A."/>
            <person name="Hedgecock D."/>
            <person name="Xu Z."/>
            <person name="Liu Y."/>
            <person name="Domazet-Loso T."/>
            <person name="Du Y."/>
            <person name="Sun X."/>
            <person name="Zhang S."/>
            <person name="Liu B."/>
            <person name="Cheng P."/>
            <person name="Jiang X."/>
            <person name="Li J."/>
            <person name="Fan D."/>
            <person name="Wang W."/>
            <person name="Fu W."/>
            <person name="Wang T."/>
            <person name="Wang B."/>
            <person name="Zhang J."/>
            <person name="Peng Z."/>
            <person name="Li Y."/>
            <person name="Li N."/>
            <person name="Wang J."/>
            <person name="Chen M."/>
            <person name="He Y."/>
            <person name="Tan F."/>
            <person name="Song X."/>
            <person name="Zheng Q."/>
            <person name="Huang R."/>
            <person name="Yang H."/>
            <person name="Du X."/>
            <person name="Chen L."/>
            <person name="Yang M."/>
            <person name="Gaffney P.M."/>
            <person name="Wang S."/>
            <person name="Luo L."/>
            <person name="She Z."/>
            <person name="Ming Y."/>
            <person name="Huang W."/>
            <person name="Zhang S."/>
            <person name="Huang B."/>
            <person name="Zhang Y."/>
            <person name="Qu T."/>
            <person name="Ni P."/>
            <person name="Miao G."/>
            <person name="Wang J."/>
            <person name="Wang Q."/>
            <person name="Steinberg C.E."/>
            <person name="Wang H."/>
            <person name="Li N."/>
            <person name="Qian L."/>
            <person name="Zhang G."/>
            <person name="Li Y."/>
            <person name="Yang H."/>
            <person name="Liu X."/>
            <person name="Wang J."/>
            <person name="Yin Y."/>
            <person name="Wang J."/>
        </authorList>
    </citation>
    <scope>NUCLEOTIDE SEQUENCE [LARGE SCALE GENOMIC DNA]</scope>
    <source>
        <strain evidence="1">05x7-T-G4-1.051#20</strain>
    </source>
</reference>
<dbReference type="InParanoid" id="K1QFG3"/>